<dbReference type="Pfam" id="PF21936">
    <property type="entry name" value="Pcf11_C"/>
    <property type="match status" value="1"/>
</dbReference>
<dbReference type="SMART" id="SM00582">
    <property type="entry name" value="RPR"/>
    <property type="match status" value="1"/>
</dbReference>
<dbReference type="AlphaFoldDB" id="A0A6G1HMK5"/>
<dbReference type="PANTHER" id="PTHR15921">
    <property type="entry name" value="PRE-MRNA CLEAVAGE COMPLEX II"/>
    <property type="match status" value="1"/>
</dbReference>
<dbReference type="Gene3D" id="1.25.40.90">
    <property type="match status" value="1"/>
</dbReference>
<dbReference type="Proteomes" id="UP000799640">
    <property type="component" value="Unassembled WGS sequence"/>
</dbReference>
<dbReference type="InterPro" id="IPR008942">
    <property type="entry name" value="ENTH_VHS"/>
</dbReference>
<dbReference type="GO" id="GO:0000993">
    <property type="term" value="F:RNA polymerase II complex binding"/>
    <property type="evidence" value="ECO:0007669"/>
    <property type="project" value="InterPro"/>
</dbReference>
<evidence type="ECO:0000256" key="1">
    <source>
        <dbReference type="SAM" id="MobiDB-lite"/>
    </source>
</evidence>
<reference evidence="3" key="1">
    <citation type="journal article" date="2020" name="Stud. Mycol.">
        <title>101 Dothideomycetes genomes: a test case for predicting lifestyles and emergence of pathogens.</title>
        <authorList>
            <person name="Haridas S."/>
            <person name="Albert R."/>
            <person name="Binder M."/>
            <person name="Bloem J."/>
            <person name="Labutti K."/>
            <person name="Salamov A."/>
            <person name="Andreopoulos B."/>
            <person name="Baker S."/>
            <person name="Barry K."/>
            <person name="Bills G."/>
            <person name="Bluhm B."/>
            <person name="Cannon C."/>
            <person name="Castanera R."/>
            <person name="Culley D."/>
            <person name="Daum C."/>
            <person name="Ezra D."/>
            <person name="Gonzalez J."/>
            <person name="Henrissat B."/>
            <person name="Kuo A."/>
            <person name="Liang C."/>
            <person name="Lipzen A."/>
            <person name="Lutzoni F."/>
            <person name="Magnuson J."/>
            <person name="Mondo S."/>
            <person name="Nolan M."/>
            <person name="Ohm R."/>
            <person name="Pangilinan J."/>
            <person name="Park H.-J."/>
            <person name="Ramirez L."/>
            <person name="Alfaro M."/>
            <person name="Sun H."/>
            <person name="Tritt A."/>
            <person name="Yoshinaga Y."/>
            <person name="Zwiers L.-H."/>
            <person name="Turgeon B."/>
            <person name="Goodwin S."/>
            <person name="Spatafora J."/>
            <person name="Crous P."/>
            <person name="Grigoriev I."/>
        </authorList>
    </citation>
    <scope>NUCLEOTIDE SEQUENCE</scope>
    <source>
        <strain evidence="3">CBS 262.69</strain>
    </source>
</reference>
<dbReference type="InterPro" id="IPR006569">
    <property type="entry name" value="CID_dom"/>
</dbReference>
<feature type="region of interest" description="Disordered" evidence="1">
    <location>
        <begin position="645"/>
        <end position="671"/>
    </location>
</feature>
<evidence type="ECO:0000259" key="2">
    <source>
        <dbReference type="PROSITE" id="PS51391"/>
    </source>
</evidence>
<protein>
    <recommendedName>
        <fullName evidence="2">CID domain-containing protein</fullName>
    </recommendedName>
</protein>
<evidence type="ECO:0000313" key="4">
    <source>
        <dbReference type="Proteomes" id="UP000799640"/>
    </source>
</evidence>
<dbReference type="FunFam" id="1.25.40.90:FF:000016">
    <property type="entry name" value="mRNA cleavage factor complex component Pcf11"/>
    <property type="match status" value="1"/>
</dbReference>
<dbReference type="GO" id="GO:0005737">
    <property type="term" value="C:cytoplasm"/>
    <property type="evidence" value="ECO:0007669"/>
    <property type="project" value="TreeGrafter"/>
</dbReference>
<name>A0A6G1HMK5_9PEZI</name>
<dbReference type="InterPro" id="IPR047415">
    <property type="entry name" value="Pcf11_CID"/>
</dbReference>
<feature type="region of interest" description="Disordered" evidence="1">
    <location>
        <begin position="393"/>
        <end position="414"/>
    </location>
</feature>
<dbReference type="EMBL" id="ML996704">
    <property type="protein sequence ID" value="KAF2397298.1"/>
    <property type="molecule type" value="Genomic_DNA"/>
</dbReference>
<proteinExistence type="predicted"/>
<dbReference type="PROSITE" id="PS51391">
    <property type="entry name" value="CID"/>
    <property type="match status" value="1"/>
</dbReference>
<dbReference type="GO" id="GO:0006369">
    <property type="term" value="P:termination of RNA polymerase II transcription"/>
    <property type="evidence" value="ECO:0007669"/>
    <property type="project" value="InterPro"/>
</dbReference>
<dbReference type="SUPFAM" id="SSF48464">
    <property type="entry name" value="ENTH/VHS domain"/>
    <property type="match status" value="1"/>
</dbReference>
<dbReference type="GO" id="GO:0005849">
    <property type="term" value="C:mRNA cleavage factor complex"/>
    <property type="evidence" value="ECO:0007669"/>
    <property type="project" value="InterPro"/>
</dbReference>
<dbReference type="CDD" id="cd16982">
    <property type="entry name" value="CID_Pcf11"/>
    <property type="match status" value="1"/>
</dbReference>
<organism evidence="3 4">
    <name type="scientific">Trichodelitschia bisporula</name>
    <dbReference type="NCBI Taxonomy" id="703511"/>
    <lineage>
        <taxon>Eukaryota</taxon>
        <taxon>Fungi</taxon>
        <taxon>Dikarya</taxon>
        <taxon>Ascomycota</taxon>
        <taxon>Pezizomycotina</taxon>
        <taxon>Dothideomycetes</taxon>
        <taxon>Dothideomycetes incertae sedis</taxon>
        <taxon>Phaeotrichales</taxon>
        <taxon>Phaeotrichaceae</taxon>
        <taxon>Trichodelitschia</taxon>
    </lineage>
</organism>
<feature type="compositionally biased region" description="Pro residues" evidence="1">
    <location>
        <begin position="393"/>
        <end position="412"/>
    </location>
</feature>
<keyword evidence="4" id="KW-1185">Reference proteome</keyword>
<dbReference type="OrthoDB" id="343582at2759"/>
<feature type="domain" description="CID" evidence="2">
    <location>
        <begin position="9"/>
        <end position="147"/>
    </location>
</feature>
<dbReference type="PRINTS" id="PR01217">
    <property type="entry name" value="PRICHEXTENSN"/>
</dbReference>
<dbReference type="Pfam" id="PF04818">
    <property type="entry name" value="CID"/>
    <property type="match status" value="1"/>
</dbReference>
<dbReference type="Pfam" id="PF11526">
    <property type="entry name" value="Pfc11_Clp1_ID"/>
    <property type="match status" value="1"/>
</dbReference>
<dbReference type="GO" id="GO:0003729">
    <property type="term" value="F:mRNA binding"/>
    <property type="evidence" value="ECO:0007669"/>
    <property type="project" value="InterPro"/>
</dbReference>
<feature type="compositionally biased region" description="Basic and acidic residues" evidence="1">
    <location>
        <begin position="158"/>
        <end position="168"/>
    </location>
</feature>
<dbReference type="GO" id="GO:0031124">
    <property type="term" value="P:mRNA 3'-end processing"/>
    <property type="evidence" value="ECO:0007669"/>
    <property type="project" value="InterPro"/>
</dbReference>
<feature type="compositionally biased region" description="Basic and acidic residues" evidence="1">
    <location>
        <begin position="196"/>
        <end position="205"/>
    </location>
</feature>
<dbReference type="InterPro" id="IPR054127">
    <property type="entry name" value="Pcf11_C"/>
</dbReference>
<evidence type="ECO:0000313" key="3">
    <source>
        <dbReference type="EMBL" id="KAF2397298.1"/>
    </source>
</evidence>
<accession>A0A6G1HMK5</accession>
<feature type="compositionally biased region" description="Pro residues" evidence="1">
    <location>
        <begin position="176"/>
        <end position="186"/>
    </location>
</feature>
<feature type="compositionally biased region" description="Polar residues" evidence="1">
    <location>
        <begin position="206"/>
        <end position="215"/>
    </location>
</feature>
<gene>
    <name evidence="3" type="ORF">EJ06DRAFT_169920</name>
</gene>
<sequence length="689" mass="76001">MSDLQHADDVPEVALAFREALEDLKSRSQYEIDNLTVIAKESTEHAQAISQELENHIRNTRPEFKLPALYLLDSLVKHVGTPYTVYLSRNLFDMFFAAFTVVDPHTRKYMEELFKSWKQPVPESRDPRPVFPVDVTRPIDAALIKFRSVALKAKQEQEQARLQLERGRIPSRGPQSVPPRENPTPPMAGHSFQSQWKDHPSEAHPRTSTPNNLNQHLGSLSALPSPVRQGTLTLNQPYSRGGTPVQYAGRPEQTDDFSHQRRVDGLKTEIVRLIEATKIYTQQNPHDQNKLALLKNLIDLKRAVEHGNLTPQAIEGAEGVLRSLANGLQAVNTHPPPQAPPPAPVMPPALQYNHSPMPAMPAFQPAPAAQPNLPPINVAQIMSLLAPIAQPPQPAPVLPSRAPPVPPPPALPPASLMEQLRAAPMSMPGSVSGTPAPPSSLLDALRSAGLLGAGGPPMPAAPVRPAPPPMMDKGPPLPADLRLDTASMKIPRLQLIARLYGDKPDQCRQCGMRFEATPEGKRLKGAHLDRHFYVNTRVADNAKNVINRSWYIDEREWIHYREEKDAGSCDAGDIAAGMAGTRLKGPKEQYVPVPTDVRQANQPCSICQEKFEVEWHKEEEQPVWKDAVKVGNKYYHASCYTEVSKGHGQNGSGTLGGLLAQRKVPSARSTPDRVLGKRTHEEYKMDAGM</sequence>
<feature type="region of interest" description="Disordered" evidence="1">
    <location>
        <begin position="158"/>
        <end position="215"/>
    </location>
</feature>
<dbReference type="PANTHER" id="PTHR15921:SF3">
    <property type="entry name" value="PRE-MRNA CLEAVAGE COMPLEX 2 PROTEIN PCF11"/>
    <property type="match status" value="1"/>
</dbReference>
<dbReference type="InterPro" id="IPR045154">
    <property type="entry name" value="PCF11-like"/>
</dbReference>
<dbReference type="InterPro" id="IPR021605">
    <property type="entry name" value="Pcf11_Clp1-ID"/>
</dbReference>